<comment type="caution">
    <text evidence="1">The sequence shown here is derived from an EMBL/GenBank/DDBJ whole genome shotgun (WGS) entry which is preliminary data.</text>
</comment>
<name>A0ACC2AFF8_DIPCM</name>
<dbReference type="EMBL" id="CM055113">
    <property type="protein sequence ID" value="KAJ7516293.1"/>
    <property type="molecule type" value="Genomic_DNA"/>
</dbReference>
<reference evidence="2" key="1">
    <citation type="journal article" date="2024" name="Proc. Natl. Acad. Sci. U.S.A.">
        <title>Extraordinary preservation of gene collinearity over three hundred million years revealed in homosporous lycophytes.</title>
        <authorList>
            <person name="Li C."/>
            <person name="Wickell D."/>
            <person name="Kuo L.Y."/>
            <person name="Chen X."/>
            <person name="Nie B."/>
            <person name="Liao X."/>
            <person name="Peng D."/>
            <person name="Ji J."/>
            <person name="Jenkins J."/>
            <person name="Williams M."/>
            <person name="Shu S."/>
            <person name="Plott C."/>
            <person name="Barry K."/>
            <person name="Rajasekar S."/>
            <person name="Grimwood J."/>
            <person name="Han X."/>
            <person name="Sun S."/>
            <person name="Hou Z."/>
            <person name="He W."/>
            <person name="Dai G."/>
            <person name="Sun C."/>
            <person name="Schmutz J."/>
            <person name="Leebens-Mack J.H."/>
            <person name="Li F.W."/>
            <person name="Wang L."/>
        </authorList>
    </citation>
    <scope>NUCLEOTIDE SEQUENCE [LARGE SCALE GENOMIC DNA]</scope>
    <source>
        <strain evidence="2">cv. PW_Plant_1</strain>
    </source>
</reference>
<evidence type="ECO:0000313" key="2">
    <source>
        <dbReference type="Proteomes" id="UP001162992"/>
    </source>
</evidence>
<sequence>MVMIARTKAGRMMRCIFVALLRNGDERKHHHMRYYSSLLFLPHLQLHALPCCLSKRLVLHNVAVDVEESPIFLPDELAFAEKALASHAAASQHQRAIAACLCDYLQVHRGLSFKDAVAISTNVPAFIEKIAASASDEQADSEVSTANIKAHFETTLKNEGVNECELLLESIGVPCKKFGEVLSAFTPDARSRRDLLHIVAVLEDIGIPRKKVWNLIRRENKLTQVSVEEIASNLQTLEDFGVKKKHFRQVVQRCPSILLGDLKEVLSPLAHQLEELGVDYNQIISHNLEYNSQRVIISGAAKLQELRNIYLQHGLSIPELAKALRRYPRLLAFVSESNWTKSLEYLKGLSLGDNDFGQLIKRNPPLLTCSIQSNLKLKIDFLASIGVSKDNLPRILKRCPTLFCCSIEQNLKPKMKYLQSVGMQGNDLGKIVTLRPSILGRSLTKGFSEKVNFLIVLGFETGSPQFVRALGCLFSASLDTLESRMKQLGELGFTLSEIFLMVKRNPNLLSTSNKQFQAKIEFLMNIMEYSLKDLVSYPVYFNLNLQGRIIPRHRVLSWLRSHGKLNKSSSLSYIVALSEKRFQAKFIETYPGCRDVFEGLKTMEPLVSSA</sequence>
<dbReference type="Proteomes" id="UP001162992">
    <property type="component" value="Chromosome 22"/>
</dbReference>
<gene>
    <name evidence="1" type="ORF">O6H91_22G051700</name>
</gene>
<accession>A0ACC2AFF8</accession>
<protein>
    <submittedName>
        <fullName evidence="1">Uncharacterized protein</fullName>
    </submittedName>
</protein>
<proteinExistence type="predicted"/>
<organism evidence="1 2">
    <name type="scientific">Diphasiastrum complanatum</name>
    <name type="common">Issler's clubmoss</name>
    <name type="synonym">Lycopodium complanatum</name>
    <dbReference type="NCBI Taxonomy" id="34168"/>
    <lineage>
        <taxon>Eukaryota</taxon>
        <taxon>Viridiplantae</taxon>
        <taxon>Streptophyta</taxon>
        <taxon>Embryophyta</taxon>
        <taxon>Tracheophyta</taxon>
        <taxon>Lycopodiopsida</taxon>
        <taxon>Lycopodiales</taxon>
        <taxon>Lycopodiaceae</taxon>
        <taxon>Lycopodioideae</taxon>
        <taxon>Diphasiastrum</taxon>
    </lineage>
</organism>
<evidence type="ECO:0000313" key="1">
    <source>
        <dbReference type="EMBL" id="KAJ7516293.1"/>
    </source>
</evidence>
<keyword evidence="2" id="KW-1185">Reference proteome</keyword>